<proteinExistence type="inferred from homology"/>
<dbReference type="InterPro" id="IPR010918">
    <property type="entry name" value="PurM-like_C_dom"/>
</dbReference>
<dbReference type="PIRSF" id="PIRSF005303">
    <property type="entry name" value="Thiam_monoph_kin"/>
    <property type="match status" value="1"/>
</dbReference>
<keyword evidence="2" id="KW-0547">Nucleotide-binding</keyword>
<evidence type="ECO:0000259" key="3">
    <source>
        <dbReference type="Pfam" id="PF00586"/>
    </source>
</evidence>
<dbReference type="PANTHER" id="PTHR30270:SF0">
    <property type="entry name" value="THIAMINE-MONOPHOSPHATE KINASE"/>
    <property type="match status" value="1"/>
</dbReference>
<dbReference type="RefSeq" id="WP_353983364.1">
    <property type="nucleotide sequence ID" value="NZ_JBEWLY010000008.1"/>
</dbReference>
<name>A0ABV2CZ76_9SPHN</name>
<dbReference type="Gene3D" id="3.90.650.10">
    <property type="entry name" value="PurM-like C-terminal domain"/>
    <property type="match status" value="1"/>
</dbReference>
<dbReference type="InterPro" id="IPR016188">
    <property type="entry name" value="PurM-like_N"/>
</dbReference>
<feature type="binding site" evidence="2">
    <location>
        <position position="145"/>
    </location>
    <ligand>
        <name>ATP</name>
        <dbReference type="ChEBI" id="CHEBI:30616"/>
    </ligand>
</feature>
<evidence type="ECO:0000256" key="2">
    <source>
        <dbReference type="HAMAP-Rule" id="MF_02128"/>
    </source>
</evidence>
<dbReference type="Proteomes" id="UP001548713">
    <property type="component" value="Unassembled WGS sequence"/>
</dbReference>
<evidence type="ECO:0000313" key="5">
    <source>
        <dbReference type="EMBL" id="MET1754912.1"/>
    </source>
</evidence>
<keyword evidence="2" id="KW-0067">ATP-binding</keyword>
<keyword evidence="2" id="KW-0479">Metal-binding</keyword>
<dbReference type="CDD" id="cd02194">
    <property type="entry name" value="ThiL"/>
    <property type="match status" value="1"/>
</dbReference>
<accession>A0ABV2CZ76</accession>
<feature type="binding site" evidence="2">
    <location>
        <position position="26"/>
    </location>
    <ligand>
        <name>Mg(2+)</name>
        <dbReference type="ChEBI" id="CHEBI:18420"/>
        <label>3</label>
    </ligand>
</feature>
<dbReference type="Pfam" id="PF00586">
    <property type="entry name" value="AIRS"/>
    <property type="match status" value="1"/>
</dbReference>
<dbReference type="InterPro" id="IPR036676">
    <property type="entry name" value="PurM-like_C_sf"/>
</dbReference>
<keyword evidence="2 5" id="KW-0808">Transferase</keyword>
<evidence type="ECO:0000313" key="6">
    <source>
        <dbReference type="Proteomes" id="UP001548713"/>
    </source>
</evidence>
<dbReference type="InterPro" id="IPR006283">
    <property type="entry name" value="ThiL-like"/>
</dbReference>
<feature type="binding site" evidence="2">
    <location>
        <position position="70"/>
    </location>
    <ligand>
        <name>Mg(2+)</name>
        <dbReference type="ChEBI" id="CHEBI:18420"/>
        <label>4</label>
    </ligand>
</feature>
<comment type="catalytic activity">
    <reaction evidence="2">
        <text>thiamine phosphate + ATP = thiamine diphosphate + ADP</text>
        <dbReference type="Rhea" id="RHEA:15913"/>
        <dbReference type="ChEBI" id="CHEBI:30616"/>
        <dbReference type="ChEBI" id="CHEBI:37575"/>
        <dbReference type="ChEBI" id="CHEBI:58937"/>
        <dbReference type="ChEBI" id="CHEBI:456216"/>
        <dbReference type="EC" id="2.7.4.16"/>
    </reaction>
</comment>
<dbReference type="SUPFAM" id="SSF56042">
    <property type="entry name" value="PurM C-terminal domain-like"/>
    <property type="match status" value="1"/>
</dbReference>
<feature type="domain" description="PurM-like C-terminal" evidence="4">
    <location>
        <begin position="150"/>
        <end position="303"/>
    </location>
</feature>
<keyword evidence="2" id="KW-0460">Magnesium</keyword>
<comment type="similarity">
    <text evidence="2">Belongs to the thiamine-monophosphate kinase family.</text>
</comment>
<gene>
    <name evidence="2 5" type="primary">thiL</name>
    <name evidence="5" type="ORF">ABVV53_05475</name>
</gene>
<feature type="binding site" evidence="2">
    <location>
        <position position="40"/>
    </location>
    <ligand>
        <name>Mg(2+)</name>
        <dbReference type="ChEBI" id="CHEBI:18420"/>
        <label>4</label>
    </ligand>
</feature>
<comment type="pathway">
    <text evidence="2">Cofactor biosynthesis; thiamine diphosphate biosynthesis; thiamine diphosphate from thiamine phosphate: step 1/1.</text>
</comment>
<protein>
    <recommendedName>
        <fullName evidence="2">Thiamine-monophosphate kinase</fullName>
        <shortName evidence="2">TMP kinase</shortName>
        <shortName evidence="2">Thiamine-phosphate kinase</shortName>
        <ecNumber evidence="2">2.7.4.16</ecNumber>
    </recommendedName>
</protein>
<comment type="function">
    <text evidence="2">Catalyzes the ATP-dependent phosphorylation of thiamine-monophosphate (TMP) to form thiamine-pyrophosphate (TPP), the active form of vitamin B1.</text>
</comment>
<feature type="binding site" evidence="2">
    <location>
        <position position="49"/>
    </location>
    <ligand>
        <name>substrate</name>
    </ligand>
</feature>
<keyword evidence="2 5" id="KW-0418">Kinase</keyword>
<dbReference type="GO" id="GO:0009030">
    <property type="term" value="F:thiamine-phosphate kinase activity"/>
    <property type="evidence" value="ECO:0007669"/>
    <property type="project" value="UniProtKB-EC"/>
</dbReference>
<dbReference type="EC" id="2.7.4.16" evidence="2"/>
<evidence type="ECO:0000259" key="4">
    <source>
        <dbReference type="Pfam" id="PF02769"/>
    </source>
</evidence>
<keyword evidence="6" id="KW-1185">Reference proteome</keyword>
<dbReference type="Pfam" id="PF02769">
    <property type="entry name" value="AIRS_C"/>
    <property type="match status" value="1"/>
</dbReference>
<feature type="binding site" evidence="2">
    <location>
        <position position="70"/>
    </location>
    <ligand>
        <name>Mg(2+)</name>
        <dbReference type="ChEBI" id="CHEBI:18420"/>
        <label>3</label>
    </ligand>
</feature>
<dbReference type="PANTHER" id="PTHR30270">
    <property type="entry name" value="THIAMINE-MONOPHOSPHATE KINASE"/>
    <property type="match status" value="1"/>
</dbReference>
<feature type="domain" description="PurM-like N-terminal" evidence="3">
    <location>
        <begin position="25"/>
        <end position="134"/>
    </location>
</feature>
<feature type="binding site" evidence="2">
    <location>
        <position position="26"/>
    </location>
    <ligand>
        <name>Mg(2+)</name>
        <dbReference type="ChEBI" id="CHEBI:18420"/>
        <label>4</label>
    </ligand>
</feature>
<dbReference type="EMBL" id="JBEWLY010000008">
    <property type="protein sequence ID" value="MET1754912.1"/>
    <property type="molecule type" value="Genomic_DNA"/>
</dbReference>
<feature type="binding site" evidence="2">
    <location>
        <position position="42"/>
    </location>
    <ligand>
        <name>Mg(2+)</name>
        <dbReference type="ChEBI" id="CHEBI:18420"/>
        <label>1</label>
    </ligand>
</feature>
<reference evidence="5 6" key="1">
    <citation type="submission" date="2024-07" db="EMBL/GenBank/DDBJ databases">
        <title>Novosphingobium kalidii RD2P27.</title>
        <authorList>
            <person name="Sun J.-Q."/>
        </authorList>
    </citation>
    <scope>NUCLEOTIDE SEQUENCE [LARGE SCALE GENOMIC DNA]</scope>
    <source>
        <strain evidence="5 6">RD2P27</strain>
    </source>
</reference>
<feature type="binding site" evidence="2">
    <location>
        <position position="210"/>
    </location>
    <ligand>
        <name>Mg(2+)</name>
        <dbReference type="ChEBI" id="CHEBI:18420"/>
        <label>3</label>
    </ligand>
</feature>
<comment type="caution">
    <text evidence="5">The sequence shown here is derived from an EMBL/GenBank/DDBJ whole genome shotgun (WGS) entry which is preliminary data.</text>
</comment>
<comment type="caution">
    <text evidence="2">Lacks conserved residue(s) required for the propagation of feature annotation.</text>
</comment>
<feature type="binding site" evidence="2">
    <location>
        <begin position="115"/>
        <end position="116"/>
    </location>
    <ligand>
        <name>ATP</name>
        <dbReference type="ChEBI" id="CHEBI:30616"/>
    </ligand>
</feature>
<sequence length="320" mass="33284">MSTEAAFITALRALATSSAARQLADDAAVLEIGGTRLVLTMDSIVEGVHFLSADPPETVAWKLVATNVSDLAAKGAVPRGCLLSYALSTADEWNAAFLRGLRLACETYSIPLLGGDTVRQPNGSARSFSLVALGEPAAGVEVPSRGGACVGDELWVTGSLGDAGLGLGILRGEHKAQSADRDTLVSRYRTPMPDVSLGVALAPLVHAMMDVSDGVLIDAGRLAAASGLAAVVELDRLPLSDEYMSSLGCTLTSCLFAATAGDDYCLLFAAPPRIRDDLIAAAKEQAQKLHCIGRITEGEGLVLLFDGQIIPPPARLGYEH</sequence>
<feature type="binding site" evidence="2">
    <location>
        <position position="70"/>
    </location>
    <ligand>
        <name>Mg(2+)</name>
        <dbReference type="ChEBI" id="CHEBI:18420"/>
        <label>2</label>
    </ligand>
</feature>
<feature type="binding site" evidence="2">
    <location>
        <position position="262"/>
    </location>
    <ligand>
        <name>substrate</name>
    </ligand>
</feature>
<evidence type="ECO:0000256" key="1">
    <source>
        <dbReference type="ARBA" id="ARBA00022977"/>
    </source>
</evidence>
<feature type="binding site" evidence="2">
    <location>
        <position position="213"/>
    </location>
    <ligand>
        <name>Mg(2+)</name>
        <dbReference type="ChEBI" id="CHEBI:18420"/>
        <label>5</label>
    </ligand>
</feature>
<dbReference type="InterPro" id="IPR036921">
    <property type="entry name" value="PurM-like_N_sf"/>
</dbReference>
<dbReference type="HAMAP" id="MF_02128">
    <property type="entry name" value="TMP_kinase"/>
    <property type="match status" value="1"/>
</dbReference>
<feature type="binding site" evidence="2">
    <location>
        <position position="42"/>
    </location>
    <ligand>
        <name>Mg(2+)</name>
        <dbReference type="ChEBI" id="CHEBI:18420"/>
        <label>2</label>
    </ligand>
</feature>
<dbReference type="NCBIfam" id="TIGR01379">
    <property type="entry name" value="thiL"/>
    <property type="match status" value="1"/>
</dbReference>
<feature type="binding site" evidence="2">
    <location>
        <position position="212"/>
    </location>
    <ligand>
        <name>ATP</name>
        <dbReference type="ChEBI" id="CHEBI:30616"/>
    </ligand>
</feature>
<dbReference type="Gene3D" id="3.30.1330.10">
    <property type="entry name" value="PurM-like, N-terminal domain"/>
    <property type="match status" value="1"/>
</dbReference>
<organism evidence="5 6">
    <name type="scientific">Novosphingobium kalidii</name>
    <dbReference type="NCBI Taxonomy" id="3230299"/>
    <lineage>
        <taxon>Bacteria</taxon>
        <taxon>Pseudomonadati</taxon>
        <taxon>Pseudomonadota</taxon>
        <taxon>Alphaproteobacteria</taxon>
        <taxon>Sphingomonadales</taxon>
        <taxon>Sphingomonadaceae</taxon>
        <taxon>Novosphingobium</taxon>
    </lineage>
</organism>
<keyword evidence="1 2" id="KW-0784">Thiamine biosynthesis</keyword>
<feature type="binding site" evidence="2">
    <location>
        <position position="116"/>
    </location>
    <ligand>
        <name>Mg(2+)</name>
        <dbReference type="ChEBI" id="CHEBI:18420"/>
        <label>1</label>
    </ligand>
</feature>
<comment type="miscellaneous">
    <text evidence="2">Reaction mechanism of ThiL seems to utilize a direct, inline transfer of the gamma-phosphate of ATP to TMP rather than a phosphorylated enzyme intermediate.</text>
</comment>
<dbReference type="SUPFAM" id="SSF55326">
    <property type="entry name" value="PurM N-terminal domain-like"/>
    <property type="match status" value="1"/>
</dbReference>